<evidence type="ECO:0000256" key="9">
    <source>
        <dbReference type="ARBA" id="ARBA00023136"/>
    </source>
</evidence>
<keyword evidence="11" id="KW-0966">Cell projection</keyword>
<accession>A0A327YTH3</accession>
<dbReference type="GO" id="GO:0005886">
    <property type="term" value="C:plasma membrane"/>
    <property type="evidence" value="ECO:0007669"/>
    <property type="project" value="UniProtKB-SubCell"/>
</dbReference>
<dbReference type="NCBIfam" id="NF005826">
    <property type="entry name" value="PRK07718.1"/>
    <property type="match status" value="1"/>
</dbReference>
<comment type="function">
    <text evidence="1 10">Controls the rotational direction of flagella during chemotaxis.</text>
</comment>
<keyword evidence="4 10" id="KW-1003">Cell membrane</keyword>
<keyword evidence="6 10" id="KW-0812">Transmembrane</keyword>
<dbReference type="EMBL" id="QLMH01000001">
    <property type="protein sequence ID" value="RAK23377.1"/>
    <property type="molecule type" value="Genomic_DNA"/>
</dbReference>
<gene>
    <name evidence="11" type="ORF">B0I26_101338</name>
</gene>
<proteinExistence type="inferred from homology"/>
<keyword evidence="11" id="KW-0969">Cilium</keyword>
<dbReference type="Pfam" id="PF03748">
    <property type="entry name" value="FliL"/>
    <property type="match status" value="1"/>
</dbReference>
<evidence type="ECO:0000313" key="11">
    <source>
        <dbReference type="EMBL" id="RAK23377.1"/>
    </source>
</evidence>
<comment type="subcellular location">
    <subcellularLocation>
        <location evidence="2">Cell membrane</location>
        <topology evidence="2">Single-pass membrane protein</topology>
    </subcellularLocation>
</comment>
<keyword evidence="7 10" id="KW-0283">Flagellar rotation</keyword>
<dbReference type="PANTHER" id="PTHR35091:SF2">
    <property type="entry name" value="FLAGELLAR PROTEIN FLIL"/>
    <property type="match status" value="1"/>
</dbReference>
<keyword evidence="8 10" id="KW-1133">Transmembrane helix</keyword>
<dbReference type="PANTHER" id="PTHR35091">
    <property type="entry name" value="FLAGELLAR PROTEIN FLIL"/>
    <property type="match status" value="1"/>
</dbReference>
<keyword evidence="5 10" id="KW-0145">Chemotaxis</keyword>
<evidence type="ECO:0000256" key="4">
    <source>
        <dbReference type="ARBA" id="ARBA00022475"/>
    </source>
</evidence>
<dbReference type="RefSeq" id="WP_111643729.1">
    <property type="nucleotide sequence ID" value="NZ_QLMH01000001.1"/>
</dbReference>
<evidence type="ECO:0000256" key="5">
    <source>
        <dbReference type="ARBA" id="ARBA00022500"/>
    </source>
</evidence>
<name>A0A327YTH3_9BACL</name>
<feature type="transmembrane region" description="Helical" evidence="10">
    <location>
        <begin position="6"/>
        <end position="28"/>
    </location>
</feature>
<evidence type="ECO:0000256" key="2">
    <source>
        <dbReference type="ARBA" id="ARBA00004162"/>
    </source>
</evidence>
<keyword evidence="12" id="KW-1185">Reference proteome</keyword>
<evidence type="ECO:0000256" key="1">
    <source>
        <dbReference type="ARBA" id="ARBA00002254"/>
    </source>
</evidence>
<evidence type="ECO:0000256" key="6">
    <source>
        <dbReference type="ARBA" id="ARBA00022692"/>
    </source>
</evidence>
<dbReference type="Proteomes" id="UP000248555">
    <property type="component" value="Unassembled WGS sequence"/>
</dbReference>
<evidence type="ECO:0000256" key="8">
    <source>
        <dbReference type="ARBA" id="ARBA00022989"/>
    </source>
</evidence>
<evidence type="ECO:0000256" key="10">
    <source>
        <dbReference type="RuleBase" id="RU364125"/>
    </source>
</evidence>
<evidence type="ECO:0000256" key="7">
    <source>
        <dbReference type="ARBA" id="ARBA00022779"/>
    </source>
</evidence>
<dbReference type="InterPro" id="IPR005503">
    <property type="entry name" value="FliL"/>
</dbReference>
<dbReference type="GO" id="GO:0071978">
    <property type="term" value="P:bacterial-type flagellum-dependent swarming motility"/>
    <property type="evidence" value="ECO:0007669"/>
    <property type="project" value="TreeGrafter"/>
</dbReference>
<comment type="caution">
    <text evidence="11">The sequence shown here is derived from an EMBL/GenBank/DDBJ whole genome shotgun (WGS) entry which is preliminary data.</text>
</comment>
<keyword evidence="9 10" id="KW-0472">Membrane</keyword>
<comment type="similarity">
    <text evidence="3 10">Belongs to the FliL family.</text>
</comment>
<reference evidence="11 12" key="1">
    <citation type="submission" date="2018-06" db="EMBL/GenBank/DDBJ databases">
        <title>Genomic Encyclopedia of Type Strains, Phase III (KMG-III): the genomes of soil and plant-associated and newly described type strains.</title>
        <authorList>
            <person name="Whitman W."/>
        </authorList>
    </citation>
    <scope>NUCLEOTIDE SEQUENCE [LARGE SCALE GENOMIC DNA]</scope>
    <source>
        <strain evidence="11 12">CGMCC 1.8979</strain>
    </source>
</reference>
<dbReference type="OrthoDB" id="2381796at2"/>
<keyword evidence="11" id="KW-0282">Flagellum</keyword>
<organism evidence="11 12">
    <name type="scientific">Paranoxybacillus vitaminiphilus</name>
    <dbReference type="NCBI Taxonomy" id="581036"/>
    <lineage>
        <taxon>Bacteria</taxon>
        <taxon>Bacillati</taxon>
        <taxon>Bacillota</taxon>
        <taxon>Bacilli</taxon>
        <taxon>Bacillales</taxon>
        <taxon>Anoxybacillaceae</taxon>
        <taxon>Paranoxybacillus</taxon>
    </lineage>
</organism>
<evidence type="ECO:0000313" key="12">
    <source>
        <dbReference type="Proteomes" id="UP000248555"/>
    </source>
</evidence>
<dbReference type="GO" id="GO:0009425">
    <property type="term" value="C:bacterial-type flagellum basal body"/>
    <property type="evidence" value="ECO:0007669"/>
    <property type="project" value="InterPro"/>
</dbReference>
<evidence type="ECO:0000256" key="3">
    <source>
        <dbReference type="ARBA" id="ARBA00008281"/>
    </source>
</evidence>
<dbReference type="GO" id="GO:0006935">
    <property type="term" value="P:chemotaxis"/>
    <property type="evidence" value="ECO:0007669"/>
    <property type="project" value="UniProtKB-KW"/>
</dbReference>
<sequence>MKNNKLLSVMLIIMVAITLISVVALVVIMKFTGDDETKEPTADEIVESSVDIPEITTNLADDHFIKVAFKLQTDSKKAKEEAEKRNFQIQNIIIEQLSEMKAEDFHGKQGKAALRNRLKEEMNKLMQEGKIVEVYITSFIIQ</sequence>
<protein>
    <recommendedName>
        <fullName evidence="10">Flagellar protein FliL</fullName>
    </recommendedName>
</protein>
<dbReference type="AlphaFoldDB" id="A0A327YTH3"/>